<evidence type="ECO:0000313" key="2">
    <source>
        <dbReference type="EMBL" id="RAK70179.1"/>
    </source>
</evidence>
<organism evidence="2 3">
    <name type="scientific">Hymenobacter edaphi</name>
    <dbReference type="NCBI Taxonomy" id="2211146"/>
    <lineage>
        <taxon>Bacteria</taxon>
        <taxon>Pseudomonadati</taxon>
        <taxon>Bacteroidota</taxon>
        <taxon>Cytophagia</taxon>
        <taxon>Cytophagales</taxon>
        <taxon>Hymenobacteraceae</taxon>
        <taxon>Hymenobacter</taxon>
    </lineage>
</organism>
<evidence type="ECO:0000313" key="3">
    <source>
        <dbReference type="Proteomes" id="UP000248553"/>
    </source>
</evidence>
<evidence type="ECO:0000256" key="1">
    <source>
        <dbReference type="SAM" id="Phobius"/>
    </source>
</evidence>
<keyword evidence="3" id="KW-1185">Reference proteome</keyword>
<dbReference type="RefSeq" id="WP_111476913.1">
    <property type="nucleotide sequence ID" value="NZ_QHKM01000001.1"/>
</dbReference>
<dbReference type="Proteomes" id="UP000248553">
    <property type="component" value="Unassembled WGS sequence"/>
</dbReference>
<dbReference type="AlphaFoldDB" id="A0A328BU84"/>
<reference evidence="3" key="1">
    <citation type="submission" date="2018-05" db="EMBL/GenBank/DDBJ databases">
        <authorList>
            <person name="Nie L."/>
        </authorList>
    </citation>
    <scope>NUCLEOTIDE SEQUENCE [LARGE SCALE GENOMIC DNA]</scope>
    <source>
        <strain evidence="3">NL</strain>
    </source>
</reference>
<accession>A0A328BU84</accession>
<sequence>MRTKDLFDFGPVFGYFFRKKDPNRHTNFNLRTMHTINKISMLMFLAGLIYMLFKFVILR</sequence>
<keyword evidence="1" id="KW-0472">Membrane</keyword>
<dbReference type="InterPro" id="IPR046615">
    <property type="entry name" value="DUF6728"/>
</dbReference>
<dbReference type="OrthoDB" id="886459at2"/>
<gene>
    <name evidence="2" type="ORF">DLM85_04850</name>
</gene>
<feature type="transmembrane region" description="Helical" evidence="1">
    <location>
        <begin position="39"/>
        <end position="58"/>
    </location>
</feature>
<dbReference type="EMBL" id="QHKM01000001">
    <property type="protein sequence ID" value="RAK70179.1"/>
    <property type="molecule type" value="Genomic_DNA"/>
</dbReference>
<name>A0A328BU84_9BACT</name>
<keyword evidence="1" id="KW-1133">Transmembrane helix</keyword>
<protein>
    <recommendedName>
        <fullName evidence="4">DUF5808 domain-containing protein</fullName>
    </recommendedName>
</protein>
<evidence type="ECO:0008006" key="4">
    <source>
        <dbReference type="Google" id="ProtNLM"/>
    </source>
</evidence>
<proteinExistence type="predicted"/>
<comment type="caution">
    <text evidence="2">The sequence shown here is derived from an EMBL/GenBank/DDBJ whole genome shotgun (WGS) entry which is preliminary data.</text>
</comment>
<keyword evidence="1" id="KW-0812">Transmembrane</keyword>
<dbReference type="Pfam" id="PF20498">
    <property type="entry name" value="DUF6728"/>
    <property type="match status" value="1"/>
</dbReference>